<dbReference type="OrthoDB" id="4708870at2759"/>
<evidence type="ECO:0000313" key="2">
    <source>
        <dbReference type="Proteomes" id="UP000310158"/>
    </source>
</evidence>
<proteinExistence type="predicted"/>
<sequence length="158" mass="17452">MGGRAFAHHLLTATFPRLPTPRYAHIQRVLHARLAPLYARVATPREAPEKPDHGDVDFVVVGPTTTASLGTDADADVVREALGAVACVYGRTSNFAVPLRAFEPEEEEDRYVQVDVNVCEDVEEWERVVFFHGYGDLGMILGVLARSVRLHMGEKGLK</sequence>
<dbReference type="AlphaFoldDB" id="A0A4S4LLB1"/>
<protein>
    <submittedName>
        <fullName evidence="1">Uncharacterized protein</fullName>
    </submittedName>
</protein>
<feature type="non-terminal residue" evidence="1">
    <location>
        <position position="158"/>
    </location>
</feature>
<evidence type="ECO:0000313" key="1">
    <source>
        <dbReference type="EMBL" id="THH12198.1"/>
    </source>
</evidence>
<dbReference type="Proteomes" id="UP000310158">
    <property type="component" value="Unassembled WGS sequence"/>
</dbReference>
<name>A0A4S4LLB1_9AGAM</name>
<accession>A0A4S4LLB1</accession>
<gene>
    <name evidence="1" type="ORF">EW146_g7774</name>
</gene>
<keyword evidence="2" id="KW-1185">Reference proteome</keyword>
<reference evidence="1 2" key="1">
    <citation type="submission" date="2019-02" db="EMBL/GenBank/DDBJ databases">
        <title>Genome sequencing of the rare red list fungi Bondarzewia mesenterica.</title>
        <authorList>
            <person name="Buettner E."/>
            <person name="Kellner H."/>
        </authorList>
    </citation>
    <scope>NUCLEOTIDE SEQUENCE [LARGE SCALE GENOMIC DNA]</scope>
    <source>
        <strain evidence="1 2">DSM 108281</strain>
    </source>
</reference>
<dbReference type="EMBL" id="SGPL01000476">
    <property type="protein sequence ID" value="THH12198.1"/>
    <property type="molecule type" value="Genomic_DNA"/>
</dbReference>
<comment type="caution">
    <text evidence="1">The sequence shown here is derived from an EMBL/GenBank/DDBJ whole genome shotgun (WGS) entry which is preliminary data.</text>
</comment>
<organism evidence="1 2">
    <name type="scientific">Bondarzewia mesenterica</name>
    <dbReference type="NCBI Taxonomy" id="1095465"/>
    <lineage>
        <taxon>Eukaryota</taxon>
        <taxon>Fungi</taxon>
        <taxon>Dikarya</taxon>
        <taxon>Basidiomycota</taxon>
        <taxon>Agaricomycotina</taxon>
        <taxon>Agaricomycetes</taxon>
        <taxon>Russulales</taxon>
        <taxon>Bondarzewiaceae</taxon>
        <taxon>Bondarzewia</taxon>
    </lineage>
</organism>